<evidence type="ECO:0000313" key="2">
    <source>
        <dbReference type="EMBL" id="QHS63860.1"/>
    </source>
</evidence>
<dbReference type="GO" id="GO:0004866">
    <property type="term" value="F:endopeptidase inhibitor activity"/>
    <property type="evidence" value="ECO:0007669"/>
    <property type="project" value="InterPro"/>
</dbReference>
<dbReference type="KEGG" id="chih:GWR21_31050"/>
<feature type="domain" description="Macroglobulin" evidence="1">
    <location>
        <begin position="54"/>
        <end position="133"/>
    </location>
</feature>
<dbReference type="Proteomes" id="UP000476411">
    <property type="component" value="Chromosome"/>
</dbReference>
<reference evidence="2 3" key="1">
    <citation type="submission" date="2020-01" db="EMBL/GenBank/DDBJ databases">
        <title>Complete genome sequence of Chitinophaga sp. H33E-04 isolated from quinoa roots.</title>
        <authorList>
            <person name="Weon H.-Y."/>
            <person name="Lee S.A."/>
        </authorList>
    </citation>
    <scope>NUCLEOTIDE SEQUENCE [LARGE SCALE GENOMIC DNA]</scope>
    <source>
        <strain evidence="2 3">H33E-04</strain>
    </source>
</reference>
<accession>A0A6B9ZN73</accession>
<dbReference type="EMBL" id="CP048113">
    <property type="protein sequence ID" value="QHS63860.1"/>
    <property type="molecule type" value="Genomic_DNA"/>
</dbReference>
<dbReference type="SUPFAM" id="SSF56935">
    <property type="entry name" value="Porins"/>
    <property type="match status" value="1"/>
</dbReference>
<gene>
    <name evidence="2" type="ORF">GWR21_31050</name>
</gene>
<dbReference type="RefSeq" id="WP_162335576.1">
    <property type="nucleotide sequence ID" value="NZ_CP048113.1"/>
</dbReference>
<dbReference type="Pfam" id="PF01835">
    <property type="entry name" value="MG2"/>
    <property type="match status" value="1"/>
</dbReference>
<dbReference type="Gene3D" id="2.60.40.1930">
    <property type="match status" value="1"/>
</dbReference>
<proteinExistence type="predicted"/>
<evidence type="ECO:0000259" key="1">
    <source>
        <dbReference type="Pfam" id="PF01835"/>
    </source>
</evidence>
<evidence type="ECO:0000313" key="3">
    <source>
        <dbReference type="Proteomes" id="UP000476411"/>
    </source>
</evidence>
<dbReference type="InterPro" id="IPR002890">
    <property type="entry name" value="MG2"/>
</dbReference>
<sequence length="819" mass="91610">MEFSSFRKYTRLKWIIPICSAGILTAFSLLPADEWQDKVTNALALFAKRYPQEKVYLHFDKDIYASGETMWFKAYIMLQNQPSLAASIIYVELLDKDGNVVTKKRLPAQGAAAAGDLELPETLKTGHYQIRAYTAWMLNYDPSFLFYKNIEILDPTKKNTLPAKDTSALRDFAVQFFPEGGNMMVNNANLVAFKAIDQNGYPIAVTGSVQNSKKQTVAEIKTIHDGMGTFELSPAAGEQYHAVVKIGNGVQKTFDLPAAATEGASLKLFNRGNRIFYQATLANPDDTAFHKMMVIAQVQNQLIYKAVLDAGEGRISGFIPAQNLPTGIVHVTLFSDKGLPVSERLAFVRKADQIDLSFMNAEISNAPRSKSSIELFAPDSMQTSLSISITDADQVLKDPDEHNILSTLLMTSDLKGYVYNPAWYFKDTAKATIEAIDLVMLTNGWSRFSWQKILNNEMPQLKYPYEQGMSLKGTAVTNTGRYPLQGGKVDFIFKQPLDSNTSFASAETNEKGEFEIANLQFMDTVLVFFQGNDKQKRWKDVQVTFDQHFFDRAPMPITTPYPMRVPLGLDNAAMTRFLTTANESNKVNRAMTNKTVYLKEVNIRDKKITPQQTTEQRYTSGMFASGDGYTFDLTKETPYQLNVFQYLQSKVAGLNITGDLNNPTLAWRGARPSLYLNEMPTDASMLANVSVNDIALVKVFRPPFMGGFGGGAGGAIAVYTKKGGDNTGSDQTIRGFERMKKAGYSLVKEFYSPDYSVKKEVHELADKRLTLFWSPYISVDSITYATTIRFYNNDFTKRFRVVVEGIAADGRVGRVEQVY</sequence>
<organism evidence="2 3">
    <name type="scientific">Chitinophaga agri</name>
    <dbReference type="NCBI Taxonomy" id="2703787"/>
    <lineage>
        <taxon>Bacteria</taxon>
        <taxon>Pseudomonadati</taxon>
        <taxon>Bacteroidota</taxon>
        <taxon>Chitinophagia</taxon>
        <taxon>Chitinophagales</taxon>
        <taxon>Chitinophagaceae</taxon>
        <taxon>Chitinophaga</taxon>
    </lineage>
</organism>
<keyword evidence="3" id="KW-1185">Reference proteome</keyword>
<protein>
    <recommendedName>
        <fullName evidence="1">Macroglobulin domain-containing protein</fullName>
    </recommendedName>
</protein>
<dbReference type="AlphaFoldDB" id="A0A6B9ZN73"/>
<name>A0A6B9ZN73_9BACT</name>